<dbReference type="Gene3D" id="3.40.50.1220">
    <property type="entry name" value="TPP-binding domain"/>
    <property type="match status" value="1"/>
</dbReference>
<comment type="similarity">
    <text evidence="1">Belongs to the sirtuin family. Class I subfamily.</text>
</comment>
<dbReference type="InterPro" id="IPR029035">
    <property type="entry name" value="DHS-like_NAD/FAD-binding_dom"/>
</dbReference>
<evidence type="ECO:0000313" key="8">
    <source>
        <dbReference type="Proteomes" id="UP001301958"/>
    </source>
</evidence>
<proteinExistence type="inferred from homology"/>
<gene>
    <name evidence="7" type="ORF">QBC38DRAFT_91509</name>
</gene>
<dbReference type="GO" id="GO:0070403">
    <property type="term" value="F:NAD+ binding"/>
    <property type="evidence" value="ECO:0007669"/>
    <property type="project" value="InterPro"/>
</dbReference>
<evidence type="ECO:0000256" key="1">
    <source>
        <dbReference type="ARBA" id="ARBA00006924"/>
    </source>
</evidence>
<evidence type="ECO:0000313" key="7">
    <source>
        <dbReference type="EMBL" id="KAK4232269.1"/>
    </source>
</evidence>
<feature type="compositionally biased region" description="Low complexity" evidence="5">
    <location>
        <begin position="631"/>
        <end position="645"/>
    </location>
</feature>
<comment type="caution">
    <text evidence="7">The sequence shown here is derived from an EMBL/GenBank/DDBJ whole genome shotgun (WGS) entry which is preliminary data.</text>
</comment>
<name>A0AAN7BZ25_9PEZI</name>
<reference evidence="7" key="2">
    <citation type="submission" date="2023-05" db="EMBL/GenBank/DDBJ databases">
        <authorList>
            <consortium name="Lawrence Berkeley National Laboratory"/>
            <person name="Steindorff A."/>
            <person name="Hensen N."/>
            <person name="Bonometti L."/>
            <person name="Westerberg I."/>
            <person name="Brannstrom I.O."/>
            <person name="Guillou S."/>
            <person name="Cros-Aarteil S."/>
            <person name="Calhoun S."/>
            <person name="Haridas S."/>
            <person name="Kuo A."/>
            <person name="Mondo S."/>
            <person name="Pangilinan J."/>
            <person name="Riley R."/>
            <person name="Labutti K."/>
            <person name="Andreopoulos B."/>
            <person name="Lipzen A."/>
            <person name="Chen C."/>
            <person name="Yanf M."/>
            <person name="Daum C."/>
            <person name="Ng V."/>
            <person name="Clum A."/>
            <person name="Ohm R."/>
            <person name="Martin F."/>
            <person name="Silar P."/>
            <person name="Natvig D."/>
            <person name="Lalanne C."/>
            <person name="Gautier V."/>
            <person name="Ament-Velasquez S.L."/>
            <person name="Kruys A."/>
            <person name="Hutchinson M.I."/>
            <person name="Powell A.J."/>
            <person name="Barry K."/>
            <person name="Miller A.N."/>
            <person name="Grigoriev I.V."/>
            <person name="Debuchy R."/>
            <person name="Gladieux P."/>
            <person name="Thoren M.H."/>
            <person name="Johannesson H."/>
        </authorList>
    </citation>
    <scope>NUCLEOTIDE SEQUENCE</scope>
    <source>
        <strain evidence="7">CBS 990.96</strain>
    </source>
</reference>
<evidence type="ECO:0000256" key="5">
    <source>
        <dbReference type="SAM" id="MobiDB-lite"/>
    </source>
</evidence>
<protein>
    <submittedName>
        <fullName evidence="7">DHS-like NAD/FAD-binding domain-containing protein</fullName>
    </submittedName>
</protein>
<keyword evidence="4" id="KW-0862">Zinc</keyword>
<feature type="binding site" evidence="4">
    <location>
        <position position="253"/>
    </location>
    <ligand>
        <name>Zn(2+)</name>
        <dbReference type="ChEBI" id="CHEBI:29105"/>
    </ligand>
</feature>
<feature type="region of interest" description="Disordered" evidence="5">
    <location>
        <begin position="621"/>
        <end position="645"/>
    </location>
</feature>
<evidence type="ECO:0000256" key="2">
    <source>
        <dbReference type="ARBA" id="ARBA00022679"/>
    </source>
</evidence>
<accession>A0AAN7BZ25</accession>
<feature type="binding site" evidence="4">
    <location>
        <position position="275"/>
    </location>
    <ligand>
        <name>Zn(2+)</name>
        <dbReference type="ChEBI" id="CHEBI:29105"/>
    </ligand>
</feature>
<dbReference type="InterPro" id="IPR026590">
    <property type="entry name" value="Ssirtuin_cat_dom"/>
</dbReference>
<feature type="region of interest" description="Disordered" evidence="5">
    <location>
        <begin position="1"/>
        <end position="89"/>
    </location>
</feature>
<organism evidence="7 8">
    <name type="scientific">Podospora fimiseda</name>
    <dbReference type="NCBI Taxonomy" id="252190"/>
    <lineage>
        <taxon>Eukaryota</taxon>
        <taxon>Fungi</taxon>
        <taxon>Dikarya</taxon>
        <taxon>Ascomycota</taxon>
        <taxon>Pezizomycotina</taxon>
        <taxon>Sordariomycetes</taxon>
        <taxon>Sordariomycetidae</taxon>
        <taxon>Sordariales</taxon>
        <taxon>Podosporaceae</taxon>
        <taxon>Podospora</taxon>
    </lineage>
</organism>
<dbReference type="Proteomes" id="UP001301958">
    <property type="component" value="Unassembled WGS sequence"/>
</dbReference>
<evidence type="ECO:0000256" key="4">
    <source>
        <dbReference type="PROSITE-ProRule" id="PRU00236"/>
    </source>
</evidence>
<dbReference type="PANTHER" id="PTHR47651">
    <property type="entry name" value="NAD-DEPENDENT HISTONE DEACETYLASE HST4"/>
    <property type="match status" value="1"/>
</dbReference>
<feature type="region of interest" description="Disordered" evidence="5">
    <location>
        <begin position="437"/>
        <end position="541"/>
    </location>
</feature>
<dbReference type="GO" id="GO:0016740">
    <property type="term" value="F:transferase activity"/>
    <property type="evidence" value="ECO:0007669"/>
    <property type="project" value="UniProtKB-KW"/>
</dbReference>
<feature type="compositionally biased region" description="Low complexity" evidence="5">
    <location>
        <begin position="33"/>
        <end position="52"/>
    </location>
</feature>
<keyword evidence="2" id="KW-0808">Transferase</keyword>
<dbReference type="InterPro" id="IPR003000">
    <property type="entry name" value="Sirtuin"/>
</dbReference>
<dbReference type="PANTHER" id="PTHR47651:SF17">
    <property type="entry name" value="DEACETYLASE SIRTUIN-TYPE DOMAIN-CONTAINING PROTEIN"/>
    <property type="match status" value="1"/>
</dbReference>
<feature type="active site" description="Proton acceptor" evidence="4">
    <location>
        <position position="242"/>
    </location>
</feature>
<dbReference type="Gene3D" id="3.30.1600.10">
    <property type="entry name" value="SIR2/SIRT2 'Small Domain"/>
    <property type="match status" value="1"/>
</dbReference>
<keyword evidence="4" id="KW-0479">Metal-binding</keyword>
<sequence length="664" mass="72731">MASARRPSPSPPSSPLSVLSQSPPPPSPFMDFSSRYPSPSSSASTSSGNASPLKTSDLSDTMGEIQVRTDGPPPSKRRRIAPAPKERRTEHIDLEHCSEDQQPELVRFLSALRSKKRIVVIAGAGISVSAGIPDFRSSTGLFASLRGQHKLKASGKHLFDASVYKHDSSTTSFHTMVRQLAQMTDNAKPTPFHHMLASIAQEGRLLRLYTQNIDTLETQMPPLTTRVPLNTKGPWPTTIQLHGGLEKMVCSKCNNLQPFNAALFDGPEAPLCEKCKETDEVRTTHAGKRSHGIGRLRPRIVLYNEYNPDEEAIGNVSKADMRKVPDAVIVVGTTLKIPGVRRLVKELCQLTRSRRGGITAWLNIDPEPPGVEFKDCWDFVIKGKCDDVAELVNLPHWDQQDIGDSQSYMVTGNEENEKRLADAINRDRIDVILERKRKRTASDDESSVSSSQGPIMAQTPAHRKAKLVEKGSMPTPIASPKVRHVLPTGRPPGSKNKPKQSTLLFGNGKDKPPKAVPVPPTKKVAAKRKTRQPKKEPSQAKNTVNMVFRATKTATARSETKAAALKEQMVTLTPVKQQLPADDSDSSGLSSPMDLPADFDDLLPSLRPKERAVRRPTPIMVQTNDDPCAFTSSTPTTPVTTTVPRPVVTISPSSKPRCMGHLIE</sequence>
<evidence type="ECO:0000256" key="3">
    <source>
        <dbReference type="ARBA" id="ARBA00023027"/>
    </source>
</evidence>
<dbReference type="AlphaFoldDB" id="A0AAN7BZ25"/>
<dbReference type="GO" id="GO:0046872">
    <property type="term" value="F:metal ion binding"/>
    <property type="evidence" value="ECO:0007669"/>
    <property type="project" value="UniProtKB-KW"/>
</dbReference>
<feature type="binding site" evidence="4">
    <location>
        <position position="272"/>
    </location>
    <ligand>
        <name>Zn(2+)</name>
        <dbReference type="ChEBI" id="CHEBI:29105"/>
    </ligand>
</feature>
<evidence type="ECO:0000259" key="6">
    <source>
        <dbReference type="PROSITE" id="PS50305"/>
    </source>
</evidence>
<keyword evidence="3" id="KW-0520">NAD</keyword>
<dbReference type="Pfam" id="PF02146">
    <property type="entry name" value="SIR2"/>
    <property type="match status" value="1"/>
</dbReference>
<dbReference type="PROSITE" id="PS50305">
    <property type="entry name" value="SIRTUIN"/>
    <property type="match status" value="1"/>
</dbReference>
<feature type="binding site" evidence="4">
    <location>
        <position position="250"/>
    </location>
    <ligand>
        <name>Zn(2+)</name>
        <dbReference type="ChEBI" id="CHEBI:29105"/>
    </ligand>
</feature>
<keyword evidence="8" id="KW-1185">Reference proteome</keyword>
<feature type="domain" description="Deacetylase sirtuin-type" evidence="6">
    <location>
        <begin position="95"/>
        <end position="400"/>
    </location>
</feature>
<reference evidence="7" key="1">
    <citation type="journal article" date="2023" name="Mol. Phylogenet. Evol.">
        <title>Genome-scale phylogeny and comparative genomics of the fungal order Sordariales.</title>
        <authorList>
            <person name="Hensen N."/>
            <person name="Bonometti L."/>
            <person name="Westerberg I."/>
            <person name="Brannstrom I.O."/>
            <person name="Guillou S."/>
            <person name="Cros-Aarteil S."/>
            <person name="Calhoun S."/>
            <person name="Haridas S."/>
            <person name="Kuo A."/>
            <person name="Mondo S."/>
            <person name="Pangilinan J."/>
            <person name="Riley R."/>
            <person name="LaButti K."/>
            <person name="Andreopoulos B."/>
            <person name="Lipzen A."/>
            <person name="Chen C."/>
            <person name="Yan M."/>
            <person name="Daum C."/>
            <person name="Ng V."/>
            <person name="Clum A."/>
            <person name="Steindorff A."/>
            <person name="Ohm R.A."/>
            <person name="Martin F."/>
            <person name="Silar P."/>
            <person name="Natvig D.O."/>
            <person name="Lalanne C."/>
            <person name="Gautier V."/>
            <person name="Ament-Velasquez S.L."/>
            <person name="Kruys A."/>
            <person name="Hutchinson M.I."/>
            <person name="Powell A.J."/>
            <person name="Barry K."/>
            <person name="Miller A.N."/>
            <person name="Grigoriev I.V."/>
            <person name="Debuchy R."/>
            <person name="Gladieux P."/>
            <person name="Hiltunen Thoren M."/>
            <person name="Johannesson H."/>
        </authorList>
    </citation>
    <scope>NUCLEOTIDE SEQUENCE</scope>
    <source>
        <strain evidence="7">CBS 990.96</strain>
    </source>
</reference>
<dbReference type="SUPFAM" id="SSF52467">
    <property type="entry name" value="DHS-like NAD/FAD-binding domain"/>
    <property type="match status" value="1"/>
</dbReference>
<dbReference type="InterPro" id="IPR026591">
    <property type="entry name" value="Sirtuin_cat_small_dom_sf"/>
</dbReference>
<dbReference type="EMBL" id="MU865288">
    <property type="protein sequence ID" value="KAK4232269.1"/>
    <property type="molecule type" value="Genomic_DNA"/>
</dbReference>